<evidence type="ECO:0000256" key="1">
    <source>
        <dbReference type="ARBA" id="ARBA00004141"/>
    </source>
</evidence>
<reference evidence="7 12" key="4">
    <citation type="submission" date="2020-01" db="EMBL/GenBank/DDBJ databases">
        <title>Genome sequence of a 1,3-propanediol producer, Clostridium butyricum S3.</title>
        <authorList>
            <person name="Zhou J."/>
        </authorList>
    </citation>
    <scope>NUCLEOTIDE SEQUENCE [LARGE SCALE GENOMIC DNA]</scope>
    <source>
        <strain evidence="7 12">S3</strain>
    </source>
</reference>
<evidence type="ECO:0000313" key="7">
    <source>
        <dbReference type="EMBL" id="NAS17618.1"/>
    </source>
</evidence>
<dbReference type="CDD" id="cd13963">
    <property type="entry name" value="PT_UbiA_2"/>
    <property type="match status" value="1"/>
</dbReference>
<dbReference type="Proteomes" id="UP000474042">
    <property type="component" value="Unassembled WGS sequence"/>
</dbReference>
<dbReference type="EMBL" id="CP040626">
    <property type="protein sequence ID" value="QMW89579.1"/>
    <property type="molecule type" value="Genomic_DNA"/>
</dbReference>
<dbReference type="EMBL" id="LRDH01000013">
    <property type="protein sequence ID" value="PPV17608.1"/>
    <property type="molecule type" value="Genomic_DNA"/>
</dbReference>
<dbReference type="Proteomes" id="UP000238081">
    <property type="component" value="Unassembled WGS sequence"/>
</dbReference>
<reference evidence="6 11" key="3">
    <citation type="submission" date="2019-07" db="EMBL/GenBank/DDBJ databases">
        <title>Whole genome shotgun sequence of Clostridium butyricum NBRC 3858.</title>
        <authorList>
            <person name="Hosoyama A."/>
            <person name="Uohara A."/>
            <person name="Ohji S."/>
            <person name="Ichikawa N."/>
        </authorList>
    </citation>
    <scope>NUCLEOTIDE SEQUENCE [LARGE SCALE GENOMIC DNA]</scope>
    <source>
        <strain evidence="6 11">NBRC 3858</strain>
    </source>
</reference>
<organism evidence="8 10">
    <name type="scientific">Clostridium butyricum</name>
    <dbReference type="NCBI Taxonomy" id="1492"/>
    <lineage>
        <taxon>Bacteria</taxon>
        <taxon>Bacillati</taxon>
        <taxon>Bacillota</taxon>
        <taxon>Clostridia</taxon>
        <taxon>Eubacteriales</taxon>
        <taxon>Clostridiaceae</taxon>
        <taxon>Clostridium</taxon>
    </lineage>
</organism>
<sequence length="287" mass="32934">MKNYLKLMRVHHYLKNVLIFLPLVFSQNLFNIDLLSKTIFGFFSFSILSSIVYVINDIQDVEKDRRHSTKCKRPIASGAVSIKEAYVLAVFIAIVGIAFNYLACGLNIKAWLFVIMYVGFNFAYSMGFKNMPIMDITILVSGFLFRVLYGSAITSINVSNWLYLTVIAMSFYLGLGKRRNELKTEGSKSRKVLKYYNHDFLDKNMYMCLGLTIVFYSLWCVDPTTIERYPQNNLVWTVPLVMIICMKYSLNVEGESDGDPVSVLLKDKVLIALTLLYIIIVLLIIYV</sequence>
<keyword evidence="8" id="KW-0808">Transferase</keyword>
<dbReference type="Proteomes" id="UP000515243">
    <property type="component" value="Chromosome 1"/>
</dbReference>
<protein>
    <submittedName>
        <fullName evidence="6">Decaprenyl-phosphate phosphoribosyltransferase</fullName>
    </submittedName>
    <submittedName>
        <fullName evidence="8">Prenyltransferase</fullName>
    </submittedName>
</protein>
<name>A0A2S7FER6_CLOBU</name>
<evidence type="ECO:0000313" key="10">
    <source>
        <dbReference type="Proteomes" id="UP000238081"/>
    </source>
</evidence>
<dbReference type="InterPro" id="IPR000537">
    <property type="entry name" value="UbiA_prenyltransferase"/>
</dbReference>
<dbReference type="GO" id="GO:0016765">
    <property type="term" value="F:transferase activity, transferring alkyl or aryl (other than methyl) groups"/>
    <property type="evidence" value="ECO:0007669"/>
    <property type="project" value="InterPro"/>
</dbReference>
<feature type="transmembrane region" description="Helical" evidence="5">
    <location>
        <begin position="204"/>
        <end position="221"/>
    </location>
</feature>
<evidence type="ECO:0000313" key="12">
    <source>
        <dbReference type="Proteomes" id="UP000474042"/>
    </source>
</evidence>
<feature type="transmembrane region" description="Helical" evidence="5">
    <location>
        <begin position="12"/>
        <end position="32"/>
    </location>
</feature>
<keyword evidence="6" id="KW-0328">Glycosyltransferase</keyword>
<evidence type="ECO:0000256" key="4">
    <source>
        <dbReference type="ARBA" id="ARBA00023136"/>
    </source>
</evidence>
<dbReference type="GO" id="GO:0005886">
    <property type="term" value="C:plasma membrane"/>
    <property type="evidence" value="ECO:0007669"/>
    <property type="project" value="TreeGrafter"/>
</dbReference>
<evidence type="ECO:0000313" key="8">
    <source>
        <dbReference type="EMBL" id="PPV17608.1"/>
    </source>
</evidence>
<dbReference type="GO" id="GO:0009247">
    <property type="term" value="P:glycolipid biosynthetic process"/>
    <property type="evidence" value="ECO:0007669"/>
    <property type="project" value="TreeGrafter"/>
</dbReference>
<dbReference type="Pfam" id="PF01040">
    <property type="entry name" value="UbiA"/>
    <property type="match status" value="1"/>
</dbReference>
<reference evidence="8 10" key="1">
    <citation type="submission" date="2016-01" db="EMBL/GenBank/DDBJ databases">
        <title>Characterization of the Clostridium difficile lineages that are prevalent in Hong Kong and China.</title>
        <authorList>
            <person name="Kwok J.S.-L."/>
            <person name="Lam W.-Y."/>
            <person name="Ip M."/>
            <person name="Chan T.-F."/>
            <person name="Hawkey P.M."/>
            <person name="Tsui S.K.-W."/>
        </authorList>
    </citation>
    <scope>NUCLEOTIDE SEQUENCE [LARGE SCALE GENOMIC DNA]</scope>
    <source>
        <strain evidence="8 10">300064</strain>
    </source>
</reference>
<dbReference type="EMBL" id="BKBC01000022">
    <property type="protein sequence ID" value="GEQ21357.1"/>
    <property type="molecule type" value="Genomic_DNA"/>
</dbReference>
<dbReference type="PANTHER" id="PTHR11048">
    <property type="entry name" value="PRENYLTRANSFERASES"/>
    <property type="match status" value="1"/>
</dbReference>
<dbReference type="GO" id="GO:0016757">
    <property type="term" value="F:glycosyltransferase activity"/>
    <property type="evidence" value="ECO:0007669"/>
    <property type="project" value="UniProtKB-KW"/>
</dbReference>
<reference evidence="9 13" key="2">
    <citation type="submission" date="2019-05" db="EMBL/GenBank/DDBJ databases">
        <authorList>
            <person name="Schori C."/>
            <person name="Ahrens C."/>
        </authorList>
    </citation>
    <scope>NUCLEOTIDE SEQUENCE [LARGE SCALE GENOMIC DNA]</scope>
    <source>
        <strain evidence="9 13">DSM 10702</strain>
    </source>
</reference>
<accession>A0A2S7FER6</accession>
<evidence type="ECO:0000256" key="2">
    <source>
        <dbReference type="ARBA" id="ARBA00022692"/>
    </source>
</evidence>
<dbReference type="PANTHER" id="PTHR11048:SF5">
    <property type="entry name" value="DECAPRENYL-PHOSPHATE PHOSPHORIBOSYLTRANSFERASE"/>
    <property type="match status" value="1"/>
</dbReference>
<keyword evidence="4 5" id="KW-0472">Membrane</keyword>
<keyword evidence="3 5" id="KW-1133">Transmembrane helix</keyword>
<evidence type="ECO:0000256" key="5">
    <source>
        <dbReference type="SAM" id="Phobius"/>
    </source>
</evidence>
<keyword evidence="2 5" id="KW-0812">Transmembrane</keyword>
<dbReference type="EMBL" id="WOFV02000016">
    <property type="protein sequence ID" value="NAS17618.1"/>
    <property type="molecule type" value="Genomic_DNA"/>
</dbReference>
<evidence type="ECO:0000313" key="13">
    <source>
        <dbReference type="Proteomes" id="UP000515243"/>
    </source>
</evidence>
<feature type="transmembrane region" description="Helical" evidence="5">
    <location>
        <begin position="108"/>
        <end position="126"/>
    </location>
</feature>
<evidence type="ECO:0000313" key="6">
    <source>
        <dbReference type="EMBL" id="GEQ21357.1"/>
    </source>
</evidence>
<dbReference type="InterPro" id="IPR039653">
    <property type="entry name" value="Prenyltransferase"/>
</dbReference>
<dbReference type="GeneID" id="92942707"/>
<evidence type="ECO:0000256" key="3">
    <source>
        <dbReference type="ARBA" id="ARBA00022989"/>
    </source>
</evidence>
<dbReference type="Proteomes" id="UP000321089">
    <property type="component" value="Unassembled WGS sequence"/>
</dbReference>
<proteinExistence type="predicted"/>
<dbReference type="Gene3D" id="1.10.357.140">
    <property type="entry name" value="UbiA prenyltransferase"/>
    <property type="match status" value="1"/>
</dbReference>
<dbReference type="AlphaFoldDB" id="A0A2S7FER6"/>
<comment type="subcellular location">
    <subcellularLocation>
        <location evidence="1">Membrane</location>
        <topology evidence="1">Multi-pass membrane protein</topology>
    </subcellularLocation>
</comment>
<evidence type="ECO:0000313" key="9">
    <source>
        <dbReference type="EMBL" id="QMW89579.1"/>
    </source>
</evidence>
<evidence type="ECO:0000313" key="11">
    <source>
        <dbReference type="Proteomes" id="UP000321089"/>
    </source>
</evidence>
<feature type="transmembrane region" description="Helical" evidence="5">
    <location>
        <begin position="270"/>
        <end position="286"/>
    </location>
</feature>
<gene>
    <name evidence="8" type="ORF">AWN73_07605</name>
    <name evidence="6" type="ORF">CBU02nite_18630</name>
    <name evidence="9" type="ORF">FF104_01080</name>
    <name evidence="7" type="ORF">GND98_006965</name>
</gene>
<feature type="transmembrane region" description="Helical" evidence="5">
    <location>
        <begin position="147"/>
        <end position="173"/>
    </location>
</feature>
<dbReference type="RefSeq" id="WP_003411059.1">
    <property type="nucleotide sequence ID" value="NZ_AP019716.1"/>
</dbReference>
<feature type="transmembrane region" description="Helical" evidence="5">
    <location>
        <begin position="85"/>
        <end position="102"/>
    </location>
</feature>
<dbReference type="InterPro" id="IPR044878">
    <property type="entry name" value="UbiA_sf"/>
</dbReference>